<name>A0AAD7N826_9AGAR</name>
<dbReference type="EMBL" id="JARJLG010000085">
    <property type="protein sequence ID" value="KAJ7749573.1"/>
    <property type="molecule type" value="Genomic_DNA"/>
</dbReference>
<dbReference type="AlphaFoldDB" id="A0AAD7N826"/>
<keyword evidence="2" id="KW-1185">Reference proteome</keyword>
<comment type="caution">
    <text evidence="1">The sequence shown here is derived from an EMBL/GenBank/DDBJ whole genome shotgun (WGS) entry which is preliminary data.</text>
</comment>
<reference evidence="1" key="1">
    <citation type="submission" date="2023-03" db="EMBL/GenBank/DDBJ databases">
        <title>Massive genome expansion in bonnet fungi (Mycena s.s.) driven by repeated elements and novel gene families across ecological guilds.</title>
        <authorList>
            <consortium name="Lawrence Berkeley National Laboratory"/>
            <person name="Harder C.B."/>
            <person name="Miyauchi S."/>
            <person name="Viragh M."/>
            <person name="Kuo A."/>
            <person name="Thoen E."/>
            <person name="Andreopoulos B."/>
            <person name="Lu D."/>
            <person name="Skrede I."/>
            <person name="Drula E."/>
            <person name="Henrissat B."/>
            <person name="Morin E."/>
            <person name="Kohler A."/>
            <person name="Barry K."/>
            <person name="LaButti K."/>
            <person name="Morin E."/>
            <person name="Salamov A."/>
            <person name="Lipzen A."/>
            <person name="Mereny Z."/>
            <person name="Hegedus B."/>
            <person name="Baldrian P."/>
            <person name="Stursova M."/>
            <person name="Weitz H."/>
            <person name="Taylor A."/>
            <person name="Grigoriev I.V."/>
            <person name="Nagy L.G."/>
            <person name="Martin F."/>
            <person name="Kauserud H."/>
        </authorList>
    </citation>
    <scope>NUCLEOTIDE SEQUENCE</scope>
    <source>
        <strain evidence="1">CBHHK188m</strain>
    </source>
</reference>
<gene>
    <name evidence="1" type="ORF">DFH07DRAFT_775407</name>
</gene>
<sequence>MTGSALGRPRVWCFVTQNDIRITRLNFVRNCTVIGHYKLAVILFIEAVSDSMTPDDVLKLKDEVLPRTAAFNSALFPHERIVDREYIVVVPSGVLPRTKEKGNIRRKAVEEDYVGILE</sequence>
<evidence type="ECO:0000313" key="2">
    <source>
        <dbReference type="Proteomes" id="UP001215280"/>
    </source>
</evidence>
<evidence type="ECO:0000313" key="1">
    <source>
        <dbReference type="EMBL" id="KAJ7749573.1"/>
    </source>
</evidence>
<organism evidence="1 2">
    <name type="scientific">Mycena maculata</name>
    <dbReference type="NCBI Taxonomy" id="230809"/>
    <lineage>
        <taxon>Eukaryota</taxon>
        <taxon>Fungi</taxon>
        <taxon>Dikarya</taxon>
        <taxon>Basidiomycota</taxon>
        <taxon>Agaricomycotina</taxon>
        <taxon>Agaricomycetes</taxon>
        <taxon>Agaricomycetidae</taxon>
        <taxon>Agaricales</taxon>
        <taxon>Marasmiineae</taxon>
        <taxon>Mycenaceae</taxon>
        <taxon>Mycena</taxon>
    </lineage>
</organism>
<protein>
    <recommendedName>
        <fullName evidence="3">AMP-binding enzyme C-terminal domain-containing protein</fullName>
    </recommendedName>
</protein>
<evidence type="ECO:0008006" key="3">
    <source>
        <dbReference type="Google" id="ProtNLM"/>
    </source>
</evidence>
<accession>A0AAD7N826</accession>
<dbReference type="Pfam" id="PF23562">
    <property type="entry name" value="AMP-binding_C_3"/>
    <property type="match status" value="1"/>
</dbReference>
<proteinExistence type="predicted"/>
<dbReference type="Proteomes" id="UP001215280">
    <property type="component" value="Unassembled WGS sequence"/>
</dbReference>